<evidence type="ECO:0000256" key="2">
    <source>
        <dbReference type="ARBA" id="ARBA00008621"/>
    </source>
</evidence>
<evidence type="ECO:0000313" key="10">
    <source>
        <dbReference type="EMBL" id="GGJ87517.1"/>
    </source>
</evidence>
<name>A0A917UV63_9DEIO</name>
<dbReference type="InterPro" id="IPR005493">
    <property type="entry name" value="RraA/RraA-like"/>
</dbReference>
<evidence type="ECO:0000256" key="6">
    <source>
        <dbReference type="ARBA" id="ARBA00025046"/>
    </source>
</evidence>
<evidence type="ECO:0000256" key="3">
    <source>
        <dbReference type="ARBA" id="ARBA00011233"/>
    </source>
</evidence>
<feature type="binding site" evidence="8">
    <location>
        <begin position="78"/>
        <end position="81"/>
    </location>
    <ligand>
        <name>substrate</name>
    </ligand>
</feature>
<evidence type="ECO:0000313" key="11">
    <source>
        <dbReference type="Proteomes" id="UP000635726"/>
    </source>
</evidence>
<dbReference type="PANTHER" id="PTHR33254">
    <property type="entry name" value="4-HYDROXY-4-METHYL-2-OXOGLUTARATE ALDOLASE 3-RELATED"/>
    <property type="match status" value="1"/>
</dbReference>
<dbReference type="RefSeq" id="WP_188964553.1">
    <property type="nucleotide sequence ID" value="NZ_BMOE01000018.1"/>
</dbReference>
<dbReference type="GO" id="GO:0051252">
    <property type="term" value="P:regulation of RNA metabolic process"/>
    <property type="evidence" value="ECO:0007669"/>
    <property type="project" value="InterPro"/>
</dbReference>
<keyword evidence="5 9" id="KW-0456">Lyase</keyword>
<gene>
    <name evidence="10" type="ORF">GCM10008939_34520</name>
</gene>
<dbReference type="EMBL" id="BMOE01000018">
    <property type="protein sequence ID" value="GGJ87517.1"/>
    <property type="molecule type" value="Genomic_DNA"/>
</dbReference>
<proteinExistence type="inferred from homology"/>
<protein>
    <recommendedName>
        <fullName evidence="9">4-hydroxy-4-methyl-2-oxoglutarate aldolase</fullName>
        <shortName evidence="9">HMG aldolase</shortName>
        <ecNumber evidence="9">4.1.1.112</ecNumber>
        <ecNumber evidence="9">4.1.3.17</ecNumber>
    </recommendedName>
    <alternativeName>
        <fullName evidence="9">Oxaloacetate decarboxylase</fullName>
    </alternativeName>
</protein>
<dbReference type="NCBIfam" id="TIGR01935">
    <property type="entry name" value="NOT-MenG"/>
    <property type="match status" value="1"/>
</dbReference>
<sequence length="164" mass="16990">MTLHAAPATSDLCDAYPDVRTAQPVFRDYGGTTAFCGPAFTVRAFEDNTLVRSTLETPGEGRVLVVEGGASLNCALLGDMLGGLAVRNGWAGVVLNGCVRDTAQLARLPLGVKALAAHPRRSHKGGVGEAGVSVVFAGVTFEPGDWVYADQDGLLVSPVPLTLP</sequence>
<dbReference type="Proteomes" id="UP000635726">
    <property type="component" value="Unassembled WGS sequence"/>
</dbReference>
<feature type="binding site" evidence="8">
    <location>
        <position position="101"/>
    </location>
    <ligand>
        <name>Mg(2+)</name>
        <dbReference type="ChEBI" id="CHEBI:18420"/>
    </ligand>
</feature>
<accession>A0A917UV63</accession>
<comment type="catalytic activity">
    <reaction evidence="1 9">
        <text>4-hydroxy-4-methyl-2-oxoglutarate = 2 pyruvate</text>
        <dbReference type="Rhea" id="RHEA:22748"/>
        <dbReference type="ChEBI" id="CHEBI:15361"/>
        <dbReference type="ChEBI" id="CHEBI:58276"/>
        <dbReference type="EC" id="4.1.3.17"/>
    </reaction>
</comment>
<evidence type="ECO:0000256" key="8">
    <source>
        <dbReference type="PIRSR" id="PIRSR605493-1"/>
    </source>
</evidence>
<dbReference type="CDD" id="cd16841">
    <property type="entry name" value="RraA_family"/>
    <property type="match status" value="1"/>
</dbReference>
<dbReference type="GO" id="GO:0047443">
    <property type="term" value="F:4-hydroxy-4-methyl-2-oxoglutarate aldolase activity"/>
    <property type="evidence" value="ECO:0007669"/>
    <property type="project" value="UniProtKB-EC"/>
</dbReference>
<dbReference type="EC" id="4.1.1.112" evidence="9"/>
<dbReference type="PANTHER" id="PTHR33254:SF4">
    <property type="entry name" value="4-HYDROXY-4-METHYL-2-OXOGLUTARATE ALDOLASE 3-RELATED"/>
    <property type="match status" value="1"/>
</dbReference>
<dbReference type="SUPFAM" id="SSF89562">
    <property type="entry name" value="RraA-like"/>
    <property type="match status" value="1"/>
</dbReference>
<dbReference type="GO" id="GO:0008428">
    <property type="term" value="F:ribonuclease inhibitor activity"/>
    <property type="evidence" value="ECO:0007669"/>
    <property type="project" value="InterPro"/>
</dbReference>
<comment type="catalytic activity">
    <reaction evidence="7 9">
        <text>oxaloacetate + H(+) = pyruvate + CO2</text>
        <dbReference type="Rhea" id="RHEA:15641"/>
        <dbReference type="ChEBI" id="CHEBI:15361"/>
        <dbReference type="ChEBI" id="CHEBI:15378"/>
        <dbReference type="ChEBI" id="CHEBI:16452"/>
        <dbReference type="ChEBI" id="CHEBI:16526"/>
        <dbReference type="EC" id="4.1.1.112"/>
    </reaction>
</comment>
<dbReference type="GO" id="GO:0008948">
    <property type="term" value="F:oxaloacetate decarboxylase activity"/>
    <property type="evidence" value="ECO:0007669"/>
    <property type="project" value="UniProtKB-EC"/>
</dbReference>
<dbReference type="InterPro" id="IPR010203">
    <property type="entry name" value="RraA"/>
</dbReference>
<dbReference type="InterPro" id="IPR036704">
    <property type="entry name" value="RraA/RraA-like_sf"/>
</dbReference>
<keyword evidence="4 8" id="KW-0479">Metal-binding</keyword>
<keyword evidence="8" id="KW-0460">Magnesium</keyword>
<comment type="function">
    <text evidence="6 9">Catalyzes the aldol cleavage of 4-hydroxy-4-methyl-2-oxoglutarate (HMG) into 2 molecules of pyruvate. Also contains a secondary oxaloacetate (OAA) decarboxylase activity due to the common pyruvate enolate transition state formed following C-C bond cleavage in the retro-aldol and decarboxylation reactions.</text>
</comment>
<dbReference type="NCBIfam" id="NF006875">
    <property type="entry name" value="PRK09372.1"/>
    <property type="match status" value="1"/>
</dbReference>
<comment type="similarity">
    <text evidence="2 9">Belongs to the class II aldolase/RraA-like family.</text>
</comment>
<dbReference type="Pfam" id="PF03737">
    <property type="entry name" value="RraA-like"/>
    <property type="match status" value="1"/>
</dbReference>
<dbReference type="AlphaFoldDB" id="A0A917UV63"/>
<organism evidence="10 11">
    <name type="scientific">Deinococcus aquiradiocola</name>
    <dbReference type="NCBI Taxonomy" id="393059"/>
    <lineage>
        <taxon>Bacteria</taxon>
        <taxon>Thermotogati</taxon>
        <taxon>Deinococcota</taxon>
        <taxon>Deinococci</taxon>
        <taxon>Deinococcales</taxon>
        <taxon>Deinococcaceae</taxon>
        <taxon>Deinococcus</taxon>
    </lineage>
</organism>
<evidence type="ECO:0000256" key="4">
    <source>
        <dbReference type="ARBA" id="ARBA00022723"/>
    </source>
</evidence>
<comment type="subunit">
    <text evidence="3 9">Homotrimer.</text>
</comment>
<evidence type="ECO:0000256" key="5">
    <source>
        <dbReference type="ARBA" id="ARBA00023239"/>
    </source>
</evidence>
<evidence type="ECO:0000256" key="1">
    <source>
        <dbReference type="ARBA" id="ARBA00001342"/>
    </source>
</evidence>
<keyword evidence="11" id="KW-1185">Reference proteome</keyword>
<dbReference type="Gene3D" id="3.50.30.40">
    <property type="entry name" value="Ribonuclease E inhibitor RraA/RraA-like"/>
    <property type="match status" value="1"/>
</dbReference>
<comment type="cofactor">
    <cofactor evidence="9">
        <name>a divalent metal cation</name>
        <dbReference type="ChEBI" id="CHEBI:60240"/>
    </cofactor>
</comment>
<feature type="binding site" evidence="8">
    <location>
        <position position="100"/>
    </location>
    <ligand>
        <name>substrate</name>
    </ligand>
</feature>
<comment type="cofactor">
    <cofactor evidence="8">
        <name>Mg(2+)</name>
        <dbReference type="ChEBI" id="CHEBI:18420"/>
    </cofactor>
</comment>
<reference evidence="10" key="1">
    <citation type="journal article" date="2014" name="Int. J. Syst. Evol. Microbiol.">
        <title>Complete genome sequence of Corynebacterium casei LMG S-19264T (=DSM 44701T), isolated from a smear-ripened cheese.</title>
        <authorList>
            <consortium name="US DOE Joint Genome Institute (JGI-PGF)"/>
            <person name="Walter F."/>
            <person name="Albersmeier A."/>
            <person name="Kalinowski J."/>
            <person name="Ruckert C."/>
        </authorList>
    </citation>
    <scope>NUCLEOTIDE SEQUENCE</scope>
    <source>
        <strain evidence="10">JCM 14371</strain>
    </source>
</reference>
<evidence type="ECO:0000256" key="7">
    <source>
        <dbReference type="ARBA" id="ARBA00047973"/>
    </source>
</evidence>
<comment type="caution">
    <text evidence="10">The sequence shown here is derived from an EMBL/GenBank/DDBJ whole genome shotgun (WGS) entry which is preliminary data.</text>
</comment>
<reference evidence="10" key="2">
    <citation type="submission" date="2020-09" db="EMBL/GenBank/DDBJ databases">
        <authorList>
            <person name="Sun Q."/>
            <person name="Ohkuma M."/>
        </authorList>
    </citation>
    <scope>NUCLEOTIDE SEQUENCE</scope>
    <source>
        <strain evidence="10">JCM 14371</strain>
    </source>
</reference>
<dbReference type="EC" id="4.1.3.17" evidence="9"/>
<dbReference type="GO" id="GO:0046872">
    <property type="term" value="F:metal ion binding"/>
    <property type="evidence" value="ECO:0007669"/>
    <property type="project" value="UniProtKB-KW"/>
</dbReference>
<evidence type="ECO:0000256" key="9">
    <source>
        <dbReference type="RuleBase" id="RU004338"/>
    </source>
</evidence>